<feature type="domain" description="Solute-binding protein family 3/N-terminal" evidence="4">
    <location>
        <begin position="20"/>
        <end position="243"/>
    </location>
</feature>
<proteinExistence type="inferred from homology"/>
<dbReference type="OrthoDB" id="5650461at2"/>
<evidence type="ECO:0000313" key="5">
    <source>
        <dbReference type="EMBL" id="KTD47553.1"/>
    </source>
</evidence>
<comment type="similarity">
    <text evidence="1">Belongs to the bacterial solute-binding protein 3 family.</text>
</comment>
<sequence length="243" mass="26988">MKLCICIILLCSTVIVYSAPINVGVMGFAPPFSTSTDGGKSFYGFHIDLMNELCKRSKLKCAYKATKLADQIKSLNQGTIDLVFSAIPIEKTSTVDFIYSLPYINSDAQFVTLKNNDTINSLKDIKNLTIGVLTSTLYYSFINSQFSSKDVIKQFSTMPDLISALVNKNVDVIILNNNVARFITLNDMRKFKLVGSPIPLGNGYGVLALKKNKKLINKINSALLQMESDGSYLAIYNNYFNHE</sequence>
<keyword evidence="7" id="KW-1185">Reference proteome</keyword>
<accession>A0A378KVU2</accession>
<dbReference type="STRING" id="45072.Lqua_1946"/>
<dbReference type="PANTHER" id="PTHR35936">
    <property type="entry name" value="MEMBRANE-BOUND LYTIC MUREIN TRANSGLYCOSYLASE F"/>
    <property type="match status" value="1"/>
</dbReference>
<dbReference type="EMBL" id="LNYR01000031">
    <property type="protein sequence ID" value="KTD47553.1"/>
    <property type="molecule type" value="Genomic_DNA"/>
</dbReference>
<dbReference type="Proteomes" id="UP000054639">
    <property type="component" value="Unassembled WGS sequence"/>
</dbReference>
<protein>
    <submittedName>
        <fullName evidence="6">Glutamine ABC transporter</fullName>
    </submittedName>
</protein>
<dbReference type="Pfam" id="PF00497">
    <property type="entry name" value="SBP_bac_3"/>
    <property type="match status" value="1"/>
</dbReference>
<evidence type="ECO:0000313" key="6">
    <source>
        <dbReference type="EMBL" id="STY18692.1"/>
    </source>
</evidence>
<dbReference type="EMBL" id="UGOW01000001">
    <property type="protein sequence ID" value="STY18692.1"/>
    <property type="molecule type" value="Genomic_DNA"/>
</dbReference>
<organism evidence="6 8">
    <name type="scientific">Legionella quateirensis</name>
    <dbReference type="NCBI Taxonomy" id="45072"/>
    <lineage>
        <taxon>Bacteria</taxon>
        <taxon>Pseudomonadati</taxon>
        <taxon>Pseudomonadota</taxon>
        <taxon>Gammaproteobacteria</taxon>
        <taxon>Legionellales</taxon>
        <taxon>Legionellaceae</taxon>
        <taxon>Legionella</taxon>
    </lineage>
</organism>
<dbReference type="InterPro" id="IPR001638">
    <property type="entry name" value="Solute-binding_3/MltF_N"/>
</dbReference>
<evidence type="ECO:0000256" key="3">
    <source>
        <dbReference type="SAM" id="SignalP"/>
    </source>
</evidence>
<dbReference type="PANTHER" id="PTHR35936:SF19">
    <property type="entry name" value="AMINO-ACID-BINDING PROTEIN YXEM-RELATED"/>
    <property type="match status" value="1"/>
</dbReference>
<name>A0A378KVU2_9GAMM</name>
<evidence type="ECO:0000313" key="8">
    <source>
        <dbReference type="Proteomes" id="UP000254230"/>
    </source>
</evidence>
<dbReference type="RefSeq" id="WP_058474104.1">
    <property type="nucleotide sequence ID" value="NZ_CAAAIL010000001.1"/>
</dbReference>
<evidence type="ECO:0000259" key="4">
    <source>
        <dbReference type="SMART" id="SM00062"/>
    </source>
</evidence>
<feature type="chain" id="PRO_5016904249" evidence="3">
    <location>
        <begin position="19"/>
        <end position="243"/>
    </location>
</feature>
<evidence type="ECO:0000313" key="7">
    <source>
        <dbReference type="Proteomes" id="UP000054639"/>
    </source>
</evidence>
<evidence type="ECO:0000256" key="2">
    <source>
        <dbReference type="ARBA" id="ARBA00022729"/>
    </source>
</evidence>
<dbReference type="Proteomes" id="UP000254230">
    <property type="component" value="Unassembled WGS sequence"/>
</dbReference>
<reference evidence="5 7" key="1">
    <citation type="submission" date="2015-11" db="EMBL/GenBank/DDBJ databases">
        <title>Genomic analysis of 38 Legionella species identifies large and diverse effector repertoires.</title>
        <authorList>
            <person name="Burstein D."/>
            <person name="Amaro F."/>
            <person name="Zusman T."/>
            <person name="Lifshitz Z."/>
            <person name="Cohen O."/>
            <person name="Gilbert J.A."/>
            <person name="Pupko T."/>
            <person name="Shuman H.A."/>
            <person name="Segal G."/>
        </authorList>
    </citation>
    <scope>NUCLEOTIDE SEQUENCE [LARGE SCALE GENOMIC DNA]</scope>
    <source>
        <strain evidence="5 7">ATCC 49507</strain>
    </source>
</reference>
<reference evidence="6 8" key="2">
    <citation type="submission" date="2018-06" db="EMBL/GenBank/DDBJ databases">
        <authorList>
            <consortium name="Pathogen Informatics"/>
            <person name="Doyle S."/>
        </authorList>
    </citation>
    <scope>NUCLEOTIDE SEQUENCE [LARGE SCALE GENOMIC DNA]</scope>
    <source>
        <strain evidence="6 8">NCTC12376</strain>
    </source>
</reference>
<dbReference type="AlphaFoldDB" id="A0A378KVU2"/>
<gene>
    <name evidence="6" type="primary">argT</name>
    <name evidence="5" type="ORF">Lqua_1946</name>
    <name evidence="6" type="ORF">NCTC12376_02513</name>
</gene>
<feature type="signal peptide" evidence="3">
    <location>
        <begin position="1"/>
        <end position="18"/>
    </location>
</feature>
<dbReference type="Gene3D" id="3.40.190.10">
    <property type="entry name" value="Periplasmic binding protein-like II"/>
    <property type="match status" value="2"/>
</dbReference>
<dbReference type="SUPFAM" id="SSF53850">
    <property type="entry name" value="Periplasmic binding protein-like II"/>
    <property type="match status" value="1"/>
</dbReference>
<keyword evidence="2 3" id="KW-0732">Signal</keyword>
<evidence type="ECO:0000256" key="1">
    <source>
        <dbReference type="ARBA" id="ARBA00010333"/>
    </source>
</evidence>
<dbReference type="SMART" id="SM00062">
    <property type="entry name" value="PBPb"/>
    <property type="match status" value="1"/>
</dbReference>